<protein>
    <submittedName>
        <fullName evidence="1">Unannotated protein</fullName>
    </submittedName>
</protein>
<dbReference type="Gene3D" id="3.40.50.12580">
    <property type="match status" value="1"/>
</dbReference>
<reference evidence="1" key="1">
    <citation type="submission" date="2020-05" db="EMBL/GenBank/DDBJ databases">
        <authorList>
            <person name="Chiriac C."/>
            <person name="Salcher M."/>
            <person name="Ghai R."/>
            <person name="Kavagutti S V."/>
        </authorList>
    </citation>
    <scope>NUCLEOTIDE SEQUENCE</scope>
</reference>
<dbReference type="InterPro" id="IPR007554">
    <property type="entry name" value="Glycerophosphate_synth"/>
</dbReference>
<name>A0A6J7QRV9_9ZZZZ</name>
<dbReference type="AlphaFoldDB" id="A0A6J7QRV9"/>
<dbReference type="InterPro" id="IPR043148">
    <property type="entry name" value="TagF_C"/>
</dbReference>
<proteinExistence type="predicted"/>
<gene>
    <name evidence="1" type="ORF">UFOPK4071_01197</name>
</gene>
<dbReference type="GO" id="GO:0047355">
    <property type="term" value="F:CDP-glycerol glycerophosphotransferase activity"/>
    <property type="evidence" value="ECO:0007669"/>
    <property type="project" value="InterPro"/>
</dbReference>
<sequence length="326" mass="35859">MLDDPPPRVLPFFIGEGFKRSYAFQTMEAGVVVATVPQIGTKLLPKSLRTEALGIKYLYVFHSMVSTHMAYEADAFDHFDTVFCTGPYMETEIRRREMMYGLPPKELVLHGYGRLDAIIRNRSESATNNSPPVVLVAPSWGPSCIFETCGSAVIAELLETGAEVIARPHPMTLKKSNGVIEELSKRFQANPKFSLDLDVSSQDSLQRSDVMVSDWSGAALEYAFGTLKPVLFIDVERKVNNQAYAELDIEPFESSIRDQIGEVVSPNNLAGIAPALLSLLQTSEQRRESISALRDATISNLGNSAAIAAELIVEKALTFIRAQGAR</sequence>
<accession>A0A6J7QRV9</accession>
<evidence type="ECO:0000313" key="1">
    <source>
        <dbReference type="EMBL" id="CAB5020468.1"/>
    </source>
</evidence>
<dbReference type="EMBL" id="CAFBPF010000167">
    <property type="protein sequence ID" value="CAB5020468.1"/>
    <property type="molecule type" value="Genomic_DNA"/>
</dbReference>
<dbReference type="Pfam" id="PF04464">
    <property type="entry name" value="Glyphos_transf"/>
    <property type="match status" value="1"/>
</dbReference>
<organism evidence="1">
    <name type="scientific">freshwater metagenome</name>
    <dbReference type="NCBI Taxonomy" id="449393"/>
    <lineage>
        <taxon>unclassified sequences</taxon>
        <taxon>metagenomes</taxon>
        <taxon>ecological metagenomes</taxon>
    </lineage>
</organism>
<dbReference type="SUPFAM" id="SSF53756">
    <property type="entry name" value="UDP-Glycosyltransferase/glycogen phosphorylase"/>
    <property type="match status" value="1"/>
</dbReference>
<dbReference type="GO" id="GO:0016020">
    <property type="term" value="C:membrane"/>
    <property type="evidence" value="ECO:0007669"/>
    <property type="project" value="InterPro"/>
</dbReference>